<dbReference type="SUPFAM" id="SSF53254">
    <property type="entry name" value="Phosphoglycerate mutase-like"/>
    <property type="match status" value="1"/>
</dbReference>
<dbReference type="InterPro" id="IPR029033">
    <property type="entry name" value="His_PPase_superfam"/>
</dbReference>
<organism evidence="1 2">
    <name type="scientific">Williamsia limnetica</name>
    <dbReference type="NCBI Taxonomy" id="882452"/>
    <lineage>
        <taxon>Bacteria</taxon>
        <taxon>Bacillati</taxon>
        <taxon>Actinomycetota</taxon>
        <taxon>Actinomycetes</taxon>
        <taxon>Mycobacteriales</taxon>
        <taxon>Nocardiaceae</taxon>
        <taxon>Williamsia</taxon>
    </lineage>
</organism>
<reference evidence="1 2" key="1">
    <citation type="submission" date="2018-06" db="EMBL/GenBank/DDBJ databases">
        <title>Genomic Encyclopedia of Type Strains, Phase IV (KMG-IV): sequencing the most valuable type-strain genomes for metagenomic binning, comparative biology and taxonomic classification.</title>
        <authorList>
            <person name="Goeker M."/>
        </authorList>
    </citation>
    <scope>NUCLEOTIDE SEQUENCE [LARGE SCALE GENOMIC DNA]</scope>
    <source>
        <strain evidence="1 2">DSM 45521</strain>
    </source>
</reference>
<comment type="caution">
    <text evidence="1">The sequence shown here is derived from an EMBL/GenBank/DDBJ whole genome shotgun (WGS) entry which is preliminary data.</text>
</comment>
<dbReference type="AlphaFoldDB" id="A0A318S785"/>
<dbReference type="Gene3D" id="3.40.50.1240">
    <property type="entry name" value="Phosphoglycerate mutase-like"/>
    <property type="match status" value="1"/>
</dbReference>
<dbReference type="CDD" id="cd07067">
    <property type="entry name" value="HP_PGM_like"/>
    <property type="match status" value="1"/>
</dbReference>
<keyword evidence="2" id="KW-1185">Reference proteome</keyword>
<evidence type="ECO:0000313" key="2">
    <source>
        <dbReference type="Proteomes" id="UP000247591"/>
    </source>
</evidence>
<dbReference type="Proteomes" id="UP000247591">
    <property type="component" value="Unassembled WGS sequence"/>
</dbReference>
<evidence type="ECO:0000313" key="1">
    <source>
        <dbReference type="EMBL" id="PYE20301.1"/>
    </source>
</evidence>
<dbReference type="OrthoDB" id="9810154at2"/>
<dbReference type="InterPro" id="IPR013078">
    <property type="entry name" value="His_Pase_superF_clade-1"/>
</dbReference>
<proteinExistence type="predicted"/>
<protein>
    <submittedName>
        <fullName evidence="1">Phosphohistidine phosphatase</fullName>
    </submittedName>
</protein>
<dbReference type="RefSeq" id="WP_110468275.1">
    <property type="nucleotide sequence ID" value="NZ_QJSP01000002.1"/>
</dbReference>
<dbReference type="SMART" id="SM00855">
    <property type="entry name" value="PGAM"/>
    <property type="match status" value="1"/>
</dbReference>
<gene>
    <name evidence="1" type="ORF">DFR67_102443</name>
</gene>
<sequence>MPLSGHRQATTVGTVTSTLILMRHGKSGYPDGVRDHERPLAERGRREAALAGRWIAESGLAVDHVLCSTSTRTRQTLERTGIAAPVTYVDDIYGGHPDHILEAIRLHAPSDAQTLLVVGHEPGMPATALTLDPTGQIERFPTSAFAVVETETPWEQLGLAPDPAARLVRMAIPREP</sequence>
<dbReference type="Pfam" id="PF00300">
    <property type="entry name" value="His_Phos_1"/>
    <property type="match status" value="1"/>
</dbReference>
<dbReference type="PANTHER" id="PTHR47623">
    <property type="entry name" value="OS09G0287300 PROTEIN"/>
    <property type="match status" value="1"/>
</dbReference>
<dbReference type="PANTHER" id="PTHR47623:SF1">
    <property type="entry name" value="OS09G0287300 PROTEIN"/>
    <property type="match status" value="1"/>
</dbReference>
<accession>A0A318S785</accession>
<name>A0A318S785_WILLI</name>
<dbReference type="EMBL" id="QJSP01000002">
    <property type="protein sequence ID" value="PYE20301.1"/>
    <property type="molecule type" value="Genomic_DNA"/>
</dbReference>